<keyword evidence="13" id="KW-1185">Reference proteome</keyword>
<evidence type="ECO:0000313" key="11">
    <source>
        <dbReference type="EMBL" id="CDR46134.1"/>
    </source>
</evidence>
<feature type="transmembrane region" description="Helical" evidence="9">
    <location>
        <begin position="411"/>
        <end position="434"/>
    </location>
</feature>
<evidence type="ECO:0000256" key="4">
    <source>
        <dbReference type="ARBA" id="ARBA00022692"/>
    </source>
</evidence>
<proteinExistence type="inferred from homology"/>
<accession>A0A061BGL6</accession>
<evidence type="ECO:0000256" key="6">
    <source>
        <dbReference type="ARBA" id="ARBA00022989"/>
    </source>
</evidence>
<evidence type="ECO:0000256" key="5">
    <source>
        <dbReference type="ARBA" id="ARBA00022970"/>
    </source>
</evidence>
<sequence length="549" mass="60456">MARLFNRGARNLSDSSYPEISQSNDTKVPNDVEAYNDESASIEVNSYDSTGVKRGLKDRHISLIALAGIIGPGILVGAGITLRTGGPLALLIAVILIGIVAFSIMVSLGEIISIYPSGNGFATLARRFHSNSLGAVSGYNYVIVWFCVLSNEYNTLSSIMRYWDVDEKIPLYGYILIFWVFFECFQLLGVSAFGEAEYWLALIKIFGLIAYYIFSIIYISGGIKGRPAFGFHYWNDPGALTHGFRGVASVFTYVSTFFSGVEGISSTVSETKNPSRAIPRAIRQTVFRIIFIYLFIAIFYGATVPSNDPNLLASERALKSPIGIAIVNAGWNGGTHLVNAFILITCLSAVNSSIYIGSRTLTHLSSEGLAPRIIAWKNKRGVPVVAVTLMNLLGLLSIMNMSTGAANAFTYIVNISGVAVFIVWGIISYTHIRVRSAWKKQGFDLSQLPYRTRLFPWIAWFGLAANVFLGLVQGWTTLSPFVAGDFVDAYILLPFAVVIYVVTGLVKGFSVVDLHTIDLDEGRRLDLDEATVTDPDDKIPWFKRFWKEF</sequence>
<protein>
    <submittedName>
        <fullName evidence="11">CYFA0S22e00430g1_1</fullName>
    </submittedName>
    <submittedName>
        <fullName evidence="12">General amino acid permease AGP3</fullName>
    </submittedName>
</protein>
<evidence type="ECO:0000313" key="12">
    <source>
        <dbReference type="EMBL" id="ONH68388.1"/>
    </source>
</evidence>
<dbReference type="EMBL" id="MPUK01000003">
    <property type="protein sequence ID" value="ONH68388.1"/>
    <property type="molecule type" value="Genomic_DNA"/>
</dbReference>
<keyword evidence="3" id="KW-0813">Transport</keyword>
<dbReference type="OrthoDB" id="3900342at2759"/>
<dbReference type="VEuPathDB" id="FungiDB:BON22_1933"/>
<reference evidence="13" key="2">
    <citation type="journal article" date="2017" name="Genome Announc.">
        <title>Genome sequences of Cyberlindnera fabianii 65, Pichia kudriavzevii 129, and Saccharomyces cerevisiae 131 isolated from fermented masau fruits in Zimbabwe.</title>
        <authorList>
            <person name="van Rijswijck I.M.H."/>
            <person name="Derks M.F.L."/>
            <person name="Abee T."/>
            <person name="de Ridder D."/>
            <person name="Smid E.J."/>
        </authorList>
    </citation>
    <scope>NUCLEOTIDE SEQUENCE [LARGE SCALE GENOMIC DNA]</scope>
    <source>
        <strain evidence="13">65</strain>
    </source>
</reference>
<evidence type="ECO:0000256" key="7">
    <source>
        <dbReference type="ARBA" id="ARBA00023136"/>
    </source>
</evidence>
<dbReference type="PROSITE" id="PS00218">
    <property type="entry name" value="AMINO_ACID_PERMEASE_1"/>
    <property type="match status" value="1"/>
</dbReference>
<evidence type="ECO:0000259" key="10">
    <source>
        <dbReference type="Pfam" id="PF00324"/>
    </source>
</evidence>
<organism evidence="11">
    <name type="scientific">Cyberlindnera fabianii</name>
    <name type="common">Yeast</name>
    <name type="synonym">Hansenula fabianii</name>
    <dbReference type="NCBI Taxonomy" id="36022"/>
    <lineage>
        <taxon>Eukaryota</taxon>
        <taxon>Fungi</taxon>
        <taxon>Dikarya</taxon>
        <taxon>Ascomycota</taxon>
        <taxon>Saccharomycotina</taxon>
        <taxon>Saccharomycetes</taxon>
        <taxon>Phaffomycetales</taxon>
        <taxon>Phaffomycetaceae</taxon>
        <taxon>Cyberlindnera</taxon>
    </lineage>
</organism>
<feature type="transmembrane region" description="Helical" evidence="9">
    <location>
        <begin position="88"/>
        <end position="112"/>
    </location>
</feature>
<dbReference type="Gene3D" id="1.20.1740.10">
    <property type="entry name" value="Amino acid/polyamine transporter I"/>
    <property type="match status" value="1"/>
</dbReference>
<feature type="transmembrane region" description="Helical" evidence="9">
    <location>
        <begin position="63"/>
        <end position="82"/>
    </location>
</feature>
<evidence type="ECO:0000256" key="8">
    <source>
        <dbReference type="SAM" id="MobiDB-lite"/>
    </source>
</evidence>
<dbReference type="GO" id="GO:0015171">
    <property type="term" value="F:amino acid transmembrane transporter activity"/>
    <property type="evidence" value="ECO:0007669"/>
    <property type="project" value="TreeGrafter"/>
</dbReference>
<dbReference type="InterPro" id="IPR050524">
    <property type="entry name" value="APC_YAT"/>
</dbReference>
<feature type="transmembrane region" description="Helical" evidence="9">
    <location>
        <begin position="487"/>
        <end position="506"/>
    </location>
</feature>
<dbReference type="PANTHER" id="PTHR43341">
    <property type="entry name" value="AMINO ACID PERMEASE"/>
    <property type="match status" value="1"/>
</dbReference>
<dbReference type="PIRSF" id="PIRSF006060">
    <property type="entry name" value="AA_transporter"/>
    <property type="match status" value="1"/>
</dbReference>
<evidence type="ECO:0000256" key="2">
    <source>
        <dbReference type="ARBA" id="ARBA00006983"/>
    </source>
</evidence>
<keyword evidence="7 9" id="KW-0472">Membrane</keyword>
<evidence type="ECO:0000256" key="9">
    <source>
        <dbReference type="SAM" id="Phobius"/>
    </source>
</evidence>
<dbReference type="OMA" id="WRILFVY"/>
<dbReference type="STRING" id="36022.A0A061BGL6"/>
<keyword evidence="6 9" id="KW-1133">Transmembrane helix</keyword>
<dbReference type="Pfam" id="PF00324">
    <property type="entry name" value="AA_permease"/>
    <property type="match status" value="1"/>
</dbReference>
<evidence type="ECO:0000256" key="3">
    <source>
        <dbReference type="ARBA" id="ARBA00022448"/>
    </source>
</evidence>
<comment type="subcellular location">
    <subcellularLocation>
        <location evidence="1">Membrane</location>
        <topology evidence="1">Multi-pass membrane protein</topology>
    </subcellularLocation>
</comment>
<dbReference type="AlphaFoldDB" id="A0A061BGL6"/>
<feature type="region of interest" description="Disordered" evidence="8">
    <location>
        <begin position="1"/>
        <end position="30"/>
    </location>
</feature>
<reference evidence="11" key="1">
    <citation type="journal article" date="2014" name="Genome Announc.">
        <title>Genome sequence of the yeast Cyberlindnera fabianii (Hansenula fabianii).</title>
        <authorList>
            <person name="Freel K.C."/>
            <person name="Sarilar V."/>
            <person name="Neuveglise C."/>
            <person name="Devillers H."/>
            <person name="Friedrich A."/>
            <person name="Schacherer J."/>
        </authorList>
    </citation>
    <scope>NUCLEOTIDE SEQUENCE</scope>
    <source>
        <strain evidence="11">YJS4271</strain>
    </source>
</reference>
<feature type="transmembrane region" description="Helical" evidence="9">
    <location>
        <begin position="337"/>
        <end position="356"/>
    </location>
</feature>
<evidence type="ECO:0000256" key="1">
    <source>
        <dbReference type="ARBA" id="ARBA00004141"/>
    </source>
</evidence>
<dbReference type="Proteomes" id="UP000189513">
    <property type="component" value="Unassembled WGS sequence"/>
</dbReference>
<feature type="domain" description="Amino acid permease/ SLC12A" evidence="10">
    <location>
        <begin position="60"/>
        <end position="504"/>
    </location>
</feature>
<dbReference type="PANTHER" id="PTHR43341:SF26">
    <property type="entry name" value="GENERAL AMINO ACID PERMEASE AGP3"/>
    <property type="match status" value="1"/>
</dbReference>
<evidence type="ECO:0000313" key="13">
    <source>
        <dbReference type="Proteomes" id="UP000189513"/>
    </source>
</evidence>
<feature type="transmembrane region" description="Helical" evidence="9">
    <location>
        <begin position="133"/>
        <end position="151"/>
    </location>
</feature>
<feature type="transmembrane region" description="Helical" evidence="9">
    <location>
        <begin position="205"/>
        <end position="223"/>
    </location>
</feature>
<feature type="transmembrane region" description="Helical" evidence="9">
    <location>
        <begin position="381"/>
        <end position="399"/>
    </location>
</feature>
<feature type="transmembrane region" description="Helical" evidence="9">
    <location>
        <begin position="171"/>
        <end position="193"/>
    </location>
</feature>
<dbReference type="InterPro" id="IPR004841">
    <property type="entry name" value="AA-permease/SLC12A_dom"/>
</dbReference>
<feature type="transmembrane region" description="Helical" evidence="9">
    <location>
        <begin position="243"/>
        <end position="264"/>
    </location>
</feature>
<feature type="compositionally biased region" description="Polar residues" evidence="8">
    <location>
        <begin position="12"/>
        <end position="27"/>
    </location>
</feature>
<dbReference type="FunFam" id="1.20.1740.10:FF:000001">
    <property type="entry name" value="Amino acid permease"/>
    <property type="match status" value="1"/>
</dbReference>
<gene>
    <name evidence="12" type="ORF">BON22_1933</name>
    <name evidence="11" type="ORF">CYFA0S_22e00430g</name>
</gene>
<feature type="transmembrane region" description="Helical" evidence="9">
    <location>
        <begin position="285"/>
        <end position="302"/>
    </location>
</feature>
<dbReference type="InterPro" id="IPR004840">
    <property type="entry name" value="Amino_acid_permease_CS"/>
</dbReference>
<reference evidence="12" key="3">
    <citation type="submission" date="2017-01" db="EMBL/GenBank/DDBJ databases">
        <authorList>
            <person name="Mah S.A."/>
            <person name="Swanson W.J."/>
            <person name="Moy G.W."/>
            <person name="Vacquier V.D."/>
        </authorList>
    </citation>
    <scope>NUCLEOTIDE SEQUENCE [LARGE SCALE GENOMIC DNA]</scope>
    <source>
        <strain evidence="12">65</strain>
    </source>
</reference>
<dbReference type="GO" id="GO:0016020">
    <property type="term" value="C:membrane"/>
    <property type="evidence" value="ECO:0007669"/>
    <property type="project" value="UniProtKB-SubCell"/>
</dbReference>
<name>A0A061BGL6_CYBFA</name>
<keyword evidence="5" id="KW-0029">Amino-acid transport</keyword>
<dbReference type="EMBL" id="LK052907">
    <property type="protein sequence ID" value="CDR46134.1"/>
    <property type="molecule type" value="Genomic_DNA"/>
</dbReference>
<keyword evidence="4 9" id="KW-0812">Transmembrane</keyword>
<feature type="transmembrane region" description="Helical" evidence="9">
    <location>
        <begin position="454"/>
        <end position="475"/>
    </location>
</feature>
<comment type="similarity">
    <text evidence="2">Belongs to the amino acid-polyamine-organocation (APC) superfamily. YAT (TC 2.A.3.10) family.</text>
</comment>